<dbReference type="InterPro" id="IPR056937">
    <property type="entry name" value="YqbQ/XkdQ"/>
</dbReference>
<evidence type="ECO:0000313" key="4">
    <source>
        <dbReference type="Proteomes" id="UP001473063"/>
    </source>
</evidence>
<dbReference type="SUPFAM" id="SSF54001">
    <property type="entry name" value="Cysteine proteinases"/>
    <property type="match status" value="1"/>
</dbReference>
<reference evidence="3 4" key="1">
    <citation type="submission" date="2024-03" db="EMBL/GenBank/DDBJ databases">
        <title>Human intestinal bacterial collection.</title>
        <authorList>
            <person name="Pauvert C."/>
            <person name="Hitch T.C.A."/>
            <person name="Clavel T."/>
        </authorList>
    </citation>
    <scope>NUCLEOTIDE SEQUENCE [LARGE SCALE GENOMIC DNA]</scope>
    <source>
        <strain evidence="3 4">CLA-JM-H16</strain>
    </source>
</reference>
<dbReference type="Proteomes" id="UP001473063">
    <property type="component" value="Unassembled WGS sequence"/>
</dbReference>
<evidence type="ECO:0000313" key="3">
    <source>
        <dbReference type="EMBL" id="MEQ2372550.1"/>
    </source>
</evidence>
<dbReference type="InterPro" id="IPR038765">
    <property type="entry name" value="Papain-like_cys_pep_sf"/>
</dbReference>
<evidence type="ECO:0000259" key="1">
    <source>
        <dbReference type="Pfam" id="PF05257"/>
    </source>
</evidence>
<organism evidence="3 4">
    <name type="scientific">Blautia aquisgranensis</name>
    <dbReference type="NCBI Taxonomy" id="3133153"/>
    <lineage>
        <taxon>Bacteria</taxon>
        <taxon>Bacillati</taxon>
        <taxon>Bacillota</taxon>
        <taxon>Clostridia</taxon>
        <taxon>Lachnospirales</taxon>
        <taxon>Lachnospiraceae</taxon>
        <taxon>Blautia</taxon>
    </lineage>
</organism>
<dbReference type="Gene3D" id="3.90.1720.10">
    <property type="entry name" value="endopeptidase domain like (from Nostoc punctiforme)"/>
    <property type="match status" value="1"/>
</dbReference>
<comment type="caution">
    <text evidence="3">The sequence shown here is derived from an EMBL/GenBank/DDBJ whole genome shotgun (WGS) entry which is preliminary data.</text>
</comment>
<evidence type="ECO:0000259" key="2">
    <source>
        <dbReference type="Pfam" id="PF24032"/>
    </source>
</evidence>
<dbReference type="SUPFAM" id="SSF69279">
    <property type="entry name" value="Phage tail proteins"/>
    <property type="match status" value="1"/>
</dbReference>
<dbReference type="RefSeq" id="WP_349057717.1">
    <property type="nucleotide sequence ID" value="NZ_JBBMEJ010000056.1"/>
</dbReference>
<dbReference type="InterPro" id="IPR007921">
    <property type="entry name" value="CHAP_dom"/>
</dbReference>
<feature type="domain" description="YqbQ/XkdQ" evidence="2">
    <location>
        <begin position="17"/>
        <end position="307"/>
    </location>
</feature>
<dbReference type="EMBL" id="JBBMEJ010000056">
    <property type="protein sequence ID" value="MEQ2372550.1"/>
    <property type="molecule type" value="Genomic_DNA"/>
</dbReference>
<dbReference type="Pfam" id="PF05257">
    <property type="entry name" value="CHAP"/>
    <property type="match status" value="1"/>
</dbReference>
<protein>
    <submittedName>
        <fullName evidence="3">CHAP domain-containing protein</fullName>
    </submittedName>
</protein>
<proteinExistence type="predicted"/>
<gene>
    <name evidence="3" type="ORF">WMO28_16860</name>
</gene>
<feature type="domain" description="Peptidase C51" evidence="1">
    <location>
        <begin position="364"/>
        <end position="446"/>
    </location>
</feature>
<sequence>MKLKWKENDITKYVTSVTWSGSARQAARTVAFSVAYSPNDKSVETLDIKLGDKIVFYPDSNQKVHFVGAVTERNRSSDAGELQYTAKDHMIHLLRSNGTYRFRNKTPEKITEMVCKDIGINVRNLAKTGLVLNKMFFQERPYYEIIMAAYTKVYRKNKKPYIAQMNGDTLEVIEKGKTIPGFHIKQGERILESSYSENTDDMVNRVYVYNSSNKKIGILTNTRWANMYGIFQSAITVDSGNGKQEAMNELKGISKNASLTSTGDYRCVSGLGVIIEDSRTGLKGRFWIESDSHEWKNGSYTMKLDLEFKNIMDTQEEDEEQTSSSLSGLSESSALEDVLNQARSWIGIGENPPGSNHNEITVLYGMDAAWCCMFIWACFNKSGHADLFMGGAKEAYCFNVRDYYQARGKWGSTPKKGALVIYGGQGHIGIVESVNSAGGYTSIEGNYGDDVKRRDSHQNVLGFCYIDYPVTKSAEGSDEVISGTTVAVPGFVAQTGIIKDYTNYTYFFGRWNSGSTQKIIADLWGNNGKQGKNGIATINGYYLIALRPVFGSAGDVVSVVLEDGARFNAIIADEKGDDAGNQWGHVYSGAVSIVEFESLGNSETNNGAQLNIGQWAGKKVTAIINGGRYSGL</sequence>
<dbReference type="Pfam" id="PF24032">
    <property type="entry name" value="YQBQ"/>
    <property type="match status" value="1"/>
</dbReference>
<keyword evidence="4" id="KW-1185">Reference proteome</keyword>
<accession>A0ABV1BLA0</accession>
<name>A0ABV1BLA0_9FIRM</name>